<dbReference type="PANTHER" id="PTHR43479:SF11">
    <property type="entry name" value="ACREF_ENVCD OPERON REPRESSOR-RELATED"/>
    <property type="match status" value="1"/>
</dbReference>
<evidence type="ECO:0000313" key="5">
    <source>
        <dbReference type="Proteomes" id="UP000187499"/>
    </source>
</evidence>
<dbReference type="EMBL" id="CP019323">
    <property type="protein sequence ID" value="APX71329.1"/>
    <property type="molecule type" value="Genomic_DNA"/>
</dbReference>
<feature type="DNA-binding region" description="H-T-H motif" evidence="2">
    <location>
        <begin position="45"/>
        <end position="64"/>
    </location>
</feature>
<dbReference type="GO" id="GO:0003677">
    <property type="term" value="F:DNA binding"/>
    <property type="evidence" value="ECO:0007669"/>
    <property type="project" value="UniProtKB-UniRule"/>
</dbReference>
<dbReference type="PROSITE" id="PS01081">
    <property type="entry name" value="HTH_TETR_1"/>
    <property type="match status" value="1"/>
</dbReference>
<dbReference type="SUPFAM" id="SSF48498">
    <property type="entry name" value="Tetracyclin repressor-like, C-terminal domain"/>
    <property type="match status" value="1"/>
</dbReference>
<dbReference type="InterPro" id="IPR023772">
    <property type="entry name" value="DNA-bd_HTH_TetR-type_CS"/>
</dbReference>
<dbReference type="STRING" id="1847728.BTM29_01625"/>
<sequence>MRLIMKNLIEVYKESPETSNMTDKQMKIFRSAIKLFAQKGYKDTSTKEIASGAGVSEGSLFKRFNNKEDLLLAILKPISRVILPEVLVELSTTDQQYDHSNLQDFINVLVRNRLEFFMENIDVIKIFANEFIYDEKIRQDMVAEMPREYITNINNSFDKLKSDQQLIEWDNVEIFRFIFSNIFGYIAQHYFLFKSPKWNEKKEIDHLVDFLVKGLTPTIN</sequence>
<dbReference type="InterPro" id="IPR036271">
    <property type="entry name" value="Tet_transcr_reg_TetR-rel_C_sf"/>
</dbReference>
<keyword evidence="1 2" id="KW-0238">DNA-binding</keyword>
<dbReference type="SUPFAM" id="SSF46689">
    <property type="entry name" value="Homeodomain-like"/>
    <property type="match status" value="1"/>
</dbReference>
<evidence type="ECO:0000259" key="3">
    <source>
        <dbReference type="PROSITE" id="PS50977"/>
    </source>
</evidence>
<dbReference type="Proteomes" id="UP000187499">
    <property type="component" value="Chromosome"/>
</dbReference>
<reference evidence="5" key="1">
    <citation type="submission" date="2016-12" db="EMBL/GenBank/DDBJ databases">
        <authorList>
            <person name="Jung M.Y."/>
            <person name="Lee S.H."/>
        </authorList>
    </citation>
    <scope>NUCLEOTIDE SEQUENCE [LARGE SCALE GENOMIC DNA]</scope>
    <source>
        <strain evidence="5">WiKim39</strain>
    </source>
</reference>
<gene>
    <name evidence="4" type="ORF">BTM29_01625</name>
</gene>
<dbReference type="InterPro" id="IPR050624">
    <property type="entry name" value="HTH-type_Tx_Regulator"/>
</dbReference>
<accession>A0A1P8Q0K3</accession>
<dbReference type="KEGG" id="lalw:BTM29_01625"/>
<dbReference type="PROSITE" id="PS50977">
    <property type="entry name" value="HTH_TETR_2"/>
    <property type="match status" value="1"/>
</dbReference>
<evidence type="ECO:0000256" key="2">
    <source>
        <dbReference type="PROSITE-ProRule" id="PRU00335"/>
    </source>
</evidence>
<name>A0A1P8Q0K3_9LACO</name>
<dbReference type="PANTHER" id="PTHR43479">
    <property type="entry name" value="ACREF/ENVCD OPERON REPRESSOR-RELATED"/>
    <property type="match status" value="1"/>
</dbReference>
<protein>
    <recommendedName>
        <fullName evidence="3">HTH tetR-type domain-containing protein</fullName>
    </recommendedName>
</protein>
<dbReference type="PRINTS" id="PR00455">
    <property type="entry name" value="HTHTETR"/>
</dbReference>
<dbReference type="AlphaFoldDB" id="A0A1P8Q0K3"/>
<dbReference type="Gene3D" id="1.10.357.10">
    <property type="entry name" value="Tetracycline Repressor, domain 2"/>
    <property type="match status" value="1"/>
</dbReference>
<feature type="domain" description="HTH tetR-type" evidence="3">
    <location>
        <begin position="22"/>
        <end position="82"/>
    </location>
</feature>
<evidence type="ECO:0000313" key="4">
    <source>
        <dbReference type="EMBL" id="APX71329.1"/>
    </source>
</evidence>
<dbReference type="InterPro" id="IPR009057">
    <property type="entry name" value="Homeodomain-like_sf"/>
</dbReference>
<evidence type="ECO:0000256" key="1">
    <source>
        <dbReference type="ARBA" id="ARBA00023125"/>
    </source>
</evidence>
<proteinExistence type="predicted"/>
<organism evidence="4 5">
    <name type="scientific">Companilactobacillus allii</name>
    <dbReference type="NCBI Taxonomy" id="1847728"/>
    <lineage>
        <taxon>Bacteria</taxon>
        <taxon>Bacillati</taxon>
        <taxon>Bacillota</taxon>
        <taxon>Bacilli</taxon>
        <taxon>Lactobacillales</taxon>
        <taxon>Lactobacillaceae</taxon>
        <taxon>Companilactobacillus</taxon>
    </lineage>
</organism>
<dbReference type="InterPro" id="IPR001647">
    <property type="entry name" value="HTH_TetR"/>
</dbReference>
<keyword evidence="5" id="KW-1185">Reference proteome</keyword>
<dbReference type="Pfam" id="PF00440">
    <property type="entry name" value="TetR_N"/>
    <property type="match status" value="1"/>
</dbReference>